<dbReference type="InterPro" id="IPR027417">
    <property type="entry name" value="P-loop_NTPase"/>
</dbReference>
<accession>A0A9E7CS75</accession>
<dbReference type="KEGG" id="aaco:K1I37_21140"/>
<dbReference type="SUPFAM" id="SSF52540">
    <property type="entry name" value="P-loop containing nucleoside triphosphate hydrolases"/>
    <property type="match status" value="1"/>
</dbReference>
<evidence type="ECO:0000313" key="1">
    <source>
        <dbReference type="EMBL" id="UNO51084.1"/>
    </source>
</evidence>
<reference evidence="2" key="1">
    <citation type="journal article" date="2022" name="G3 (Bethesda)">
        <title>Unveiling the complete genome sequence of Alicyclobacillus acidoterrestris DSM 3922T, a taint-producing strain.</title>
        <authorList>
            <person name="Leonardo I.C."/>
            <person name="Barreto Crespo M.T."/>
            <person name="Gaspar F.B."/>
        </authorList>
    </citation>
    <scope>NUCLEOTIDE SEQUENCE [LARGE SCALE GENOMIC DNA]</scope>
    <source>
        <strain evidence="2">DSM 3922</strain>
    </source>
</reference>
<evidence type="ECO:0000313" key="2">
    <source>
        <dbReference type="Proteomes" id="UP000829401"/>
    </source>
</evidence>
<organism evidence="1 2">
    <name type="scientific">Alicyclobacillus acidoterrestris (strain ATCC 49025 / DSM 3922 / CIP 106132 / NCIMB 13137 / GD3B)</name>
    <dbReference type="NCBI Taxonomy" id="1356854"/>
    <lineage>
        <taxon>Bacteria</taxon>
        <taxon>Bacillati</taxon>
        <taxon>Bacillota</taxon>
        <taxon>Bacilli</taxon>
        <taxon>Bacillales</taxon>
        <taxon>Alicyclobacillaceae</taxon>
        <taxon>Alicyclobacillus</taxon>
    </lineage>
</organism>
<name>T0BJY0_ALIAG</name>
<protein>
    <submittedName>
        <fullName evidence="1">Uncharacterized protein</fullName>
    </submittedName>
</protein>
<geneLocation type="plasmid" evidence="2">
    <name>pDSM3922.1</name>
</geneLocation>
<proteinExistence type="predicted"/>
<dbReference type="AlphaFoldDB" id="T0BJY0"/>
<dbReference type="Proteomes" id="UP000829401">
    <property type="component" value="Plasmid pDSM3922.1"/>
</dbReference>
<accession>T0BJY0</accession>
<sequence>MKRLILATGIPELEEVLQPRVKELFDAVESVLFLQALTIVPVDRDTTVLLSDTIQHSGSRHMVDVVDFLRRQDVRIVYIGEGQVVTSPFVQELLSRSVYDLILRDDLSLGDIIHTLEHPSTYADVAHLVAPNIVQTQHSHSKRTLVVRTSDNDDSDGEKFTSATRKKMRLFPRREKILEQTYPETIIVSGLPGAGVSYIALKIAMKHAQTRRVALIEASDRPTYARWLNGPANDDGANELAMKKTPERSWWFTQTLRIYPASPDTGGPTLKSLLGSLSSLDTDIAVIDARFVDVQSFGNLTDVLVVPPDPAKIEYVSGINTKELVVNMAPLSLPVELEEYATAWKDIKVRAVPWSTEQTLAVVSGVVDSTK</sequence>
<dbReference type="EMBL" id="CP080468">
    <property type="protein sequence ID" value="UNO51084.1"/>
    <property type="molecule type" value="Genomic_DNA"/>
</dbReference>
<keyword evidence="1" id="KW-0614">Plasmid</keyword>
<dbReference type="OrthoDB" id="2373729at2"/>
<dbReference type="RefSeq" id="WP_021297299.1">
    <property type="nucleotide sequence ID" value="NZ_AURB01000150.1"/>
</dbReference>
<keyword evidence="2" id="KW-1185">Reference proteome</keyword>
<gene>
    <name evidence="1" type="ORF">K1I37_21140</name>
</gene>